<sequence length="114" mass="13016">MTRRSIKIESAEPNLQTPRTSKIQNSKKKTKIFKSEDVVRVAWSVKTFDEDRYVKVSMNGLFVQLGNFSSFKTIDELYPEIRNIVDSKGLIVAKRKSRNSGLAYCKDKGIMIPA</sequence>
<feature type="compositionally biased region" description="Basic and acidic residues" evidence="1">
    <location>
        <begin position="1"/>
        <end position="10"/>
    </location>
</feature>
<evidence type="ECO:0000256" key="1">
    <source>
        <dbReference type="SAM" id="MobiDB-lite"/>
    </source>
</evidence>
<protein>
    <submittedName>
        <fullName evidence="2">Uncharacterized protein</fullName>
    </submittedName>
</protein>
<accession>A0A286Q5P2</accession>
<name>A0A286Q5P2_ENTAV</name>
<geneLocation type="plasmid" evidence="2">
    <name>pEA19081</name>
</geneLocation>
<evidence type="ECO:0000313" key="2">
    <source>
        <dbReference type="EMBL" id="APB62571.1"/>
    </source>
</evidence>
<dbReference type="EMBL" id="KX976485">
    <property type="protein sequence ID" value="APB62571.1"/>
    <property type="molecule type" value="Genomic_DNA"/>
</dbReference>
<organism evidence="2">
    <name type="scientific">Enterococcus avium</name>
    <name type="common">Streptococcus avium</name>
    <dbReference type="NCBI Taxonomy" id="33945"/>
    <lineage>
        <taxon>Bacteria</taxon>
        <taxon>Bacillati</taxon>
        <taxon>Bacillota</taxon>
        <taxon>Bacilli</taxon>
        <taxon>Lactobacillales</taxon>
        <taxon>Enterococcaceae</taxon>
        <taxon>Enterococcus</taxon>
    </lineage>
</organism>
<proteinExistence type="predicted"/>
<reference evidence="2" key="1">
    <citation type="journal article" date="2017" name="Front. Microbiol.">
        <title>Identification of Novel Conjugative Plasmids with Multiple Copies of fosB that Confer High-Level Fosfomycin Resistance to Vancomycin-Resistant Enterococci.</title>
        <authorList>
            <person name="Sun L."/>
            <person name="Zhang P."/>
            <person name="Qu T."/>
            <person name="Chen Y."/>
            <person name="Hua X."/>
            <person name="Shi K."/>
            <person name="Yu Y."/>
        </authorList>
    </citation>
    <scope>NUCLEOTIDE SEQUENCE</scope>
    <source>
        <strain evidence="2">19081</strain>
        <plasmid evidence="2">pEA19081</plasmid>
    </source>
</reference>
<feature type="region of interest" description="Disordered" evidence="1">
    <location>
        <begin position="1"/>
        <end position="27"/>
    </location>
</feature>
<gene>
    <name evidence="2" type="ORF">pEA19081_p75</name>
</gene>
<feature type="compositionally biased region" description="Polar residues" evidence="1">
    <location>
        <begin position="13"/>
        <end position="24"/>
    </location>
</feature>
<dbReference type="AlphaFoldDB" id="A0A286Q5P2"/>
<keyword evidence="2" id="KW-0614">Plasmid</keyword>